<reference evidence="1 2" key="1">
    <citation type="submission" date="2021-06" db="EMBL/GenBank/DDBJ databases">
        <title>Caerostris extrusa draft genome.</title>
        <authorList>
            <person name="Kono N."/>
            <person name="Arakawa K."/>
        </authorList>
    </citation>
    <scope>NUCLEOTIDE SEQUENCE [LARGE SCALE GENOMIC DNA]</scope>
</reference>
<sequence>MFHHAPDGAQVSGPFSNEQGHPGHVLYAHPSAPWKAPTTHGSKGRFYGRRDTRIIWLSTHCNKDCVHLCGNGALLCNCYREFILLFVCSSNWRKNIYNKEFICCLNNGALHLLFQEYITFVLEVSGEIIFLKKIVYTFSGNDSAIATTRIFVYRGI</sequence>
<organism evidence="1 2">
    <name type="scientific">Caerostris extrusa</name>
    <name type="common">Bark spider</name>
    <name type="synonym">Caerostris bankana</name>
    <dbReference type="NCBI Taxonomy" id="172846"/>
    <lineage>
        <taxon>Eukaryota</taxon>
        <taxon>Metazoa</taxon>
        <taxon>Ecdysozoa</taxon>
        <taxon>Arthropoda</taxon>
        <taxon>Chelicerata</taxon>
        <taxon>Arachnida</taxon>
        <taxon>Araneae</taxon>
        <taxon>Araneomorphae</taxon>
        <taxon>Entelegynae</taxon>
        <taxon>Araneoidea</taxon>
        <taxon>Araneidae</taxon>
        <taxon>Caerostris</taxon>
    </lineage>
</organism>
<accession>A0AAV4VP29</accession>
<comment type="caution">
    <text evidence="1">The sequence shown here is derived from an EMBL/GenBank/DDBJ whole genome shotgun (WGS) entry which is preliminary data.</text>
</comment>
<keyword evidence="2" id="KW-1185">Reference proteome</keyword>
<gene>
    <name evidence="1" type="ORF">CEXT_53611</name>
</gene>
<protein>
    <submittedName>
        <fullName evidence="1">Uncharacterized protein</fullName>
    </submittedName>
</protein>
<evidence type="ECO:0000313" key="2">
    <source>
        <dbReference type="Proteomes" id="UP001054945"/>
    </source>
</evidence>
<name>A0AAV4VP29_CAEEX</name>
<dbReference type="AlphaFoldDB" id="A0AAV4VP29"/>
<proteinExistence type="predicted"/>
<evidence type="ECO:0000313" key="1">
    <source>
        <dbReference type="EMBL" id="GIY71951.1"/>
    </source>
</evidence>
<dbReference type="EMBL" id="BPLR01014875">
    <property type="protein sequence ID" value="GIY71951.1"/>
    <property type="molecule type" value="Genomic_DNA"/>
</dbReference>
<dbReference type="Proteomes" id="UP001054945">
    <property type="component" value="Unassembled WGS sequence"/>
</dbReference>